<dbReference type="InterPro" id="IPR017943">
    <property type="entry name" value="Bactericidal_perm-incr_a/b_dom"/>
</dbReference>
<dbReference type="SUPFAM" id="SSF55394">
    <property type="entry name" value="Bactericidal permeability-increasing protein, BPI"/>
    <property type="match status" value="1"/>
</dbReference>
<dbReference type="AlphaFoldDB" id="A0A183FGK0"/>
<evidence type="ECO:0000313" key="1">
    <source>
        <dbReference type="Proteomes" id="UP000050761"/>
    </source>
</evidence>
<dbReference type="Gene3D" id="3.15.20.10">
    <property type="entry name" value="Bactericidal permeability-increasing protein, domain 2"/>
    <property type="match status" value="1"/>
</dbReference>
<sequence length="126" mass="13655">LMLDYSMLSAPFMSERGIELVTSGEITAPGQRTPFGPAKTGMFNTRIDHLTPQLGPVMHTTCDMSSGSLFCVGDLFPTLRDMFPNRAVVFMFSTYKAPAVVVRPPEQGGIRFQLLGLIDVAIVGAT</sequence>
<organism evidence="1 2">
    <name type="scientific">Heligmosomoides polygyrus</name>
    <name type="common">Parasitic roundworm</name>
    <dbReference type="NCBI Taxonomy" id="6339"/>
    <lineage>
        <taxon>Eukaryota</taxon>
        <taxon>Metazoa</taxon>
        <taxon>Ecdysozoa</taxon>
        <taxon>Nematoda</taxon>
        <taxon>Chromadorea</taxon>
        <taxon>Rhabditida</taxon>
        <taxon>Rhabditina</taxon>
        <taxon>Rhabditomorpha</taxon>
        <taxon>Strongyloidea</taxon>
        <taxon>Heligmosomidae</taxon>
        <taxon>Heligmosomoides</taxon>
    </lineage>
</organism>
<name>A0A183FGK0_HELPZ</name>
<proteinExistence type="predicted"/>
<protein>
    <submittedName>
        <fullName evidence="2">BPI2 domain-containing protein</fullName>
    </submittedName>
</protein>
<dbReference type="WBParaSite" id="HPBE_0000578701-mRNA-1">
    <property type="protein sequence ID" value="HPBE_0000578701-mRNA-1"/>
    <property type="gene ID" value="HPBE_0000578701"/>
</dbReference>
<keyword evidence="1" id="KW-1185">Reference proteome</keyword>
<dbReference type="Proteomes" id="UP000050761">
    <property type="component" value="Unassembled WGS sequence"/>
</dbReference>
<reference evidence="2" key="1">
    <citation type="submission" date="2019-09" db="UniProtKB">
        <authorList>
            <consortium name="WormBaseParasite"/>
        </authorList>
    </citation>
    <scope>IDENTIFICATION</scope>
</reference>
<evidence type="ECO:0000313" key="2">
    <source>
        <dbReference type="WBParaSite" id="HPBE_0000578701-mRNA-1"/>
    </source>
</evidence>
<dbReference type="GO" id="GO:0008289">
    <property type="term" value="F:lipid binding"/>
    <property type="evidence" value="ECO:0007669"/>
    <property type="project" value="InterPro"/>
</dbReference>
<accession>A0A183FGK0</accession>